<keyword evidence="1" id="KW-0472">Membrane</keyword>
<feature type="transmembrane region" description="Helical" evidence="1">
    <location>
        <begin position="66"/>
        <end position="85"/>
    </location>
</feature>
<dbReference type="AlphaFoldDB" id="A0A0F9MMJ6"/>
<dbReference type="EMBL" id="LAZR01009827">
    <property type="protein sequence ID" value="KKM70382.1"/>
    <property type="molecule type" value="Genomic_DNA"/>
</dbReference>
<evidence type="ECO:0000313" key="2">
    <source>
        <dbReference type="EMBL" id="KKM70382.1"/>
    </source>
</evidence>
<gene>
    <name evidence="2" type="ORF">LCGC14_1441270</name>
</gene>
<feature type="transmembrane region" description="Helical" evidence="1">
    <location>
        <begin position="129"/>
        <end position="151"/>
    </location>
</feature>
<keyword evidence="1" id="KW-0812">Transmembrane</keyword>
<evidence type="ECO:0000256" key="1">
    <source>
        <dbReference type="SAM" id="Phobius"/>
    </source>
</evidence>
<name>A0A0F9MMJ6_9ZZZZ</name>
<reference evidence="2" key="1">
    <citation type="journal article" date="2015" name="Nature">
        <title>Complex archaea that bridge the gap between prokaryotes and eukaryotes.</title>
        <authorList>
            <person name="Spang A."/>
            <person name="Saw J.H."/>
            <person name="Jorgensen S.L."/>
            <person name="Zaremba-Niedzwiedzka K."/>
            <person name="Martijn J."/>
            <person name="Lind A.E."/>
            <person name="van Eijk R."/>
            <person name="Schleper C."/>
            <person name="Guy L."/>
            <person name="Ettema T.J."/>
        </authorList>
    </citation>
    <scope>NUCLEOTIDE SEQUENCE</scope>
</reference>
<keyword evidence="1" id="KW-1133">Transmembrane helix</keyword>
<proteinExistence type="predicted"/>
<organism evidence="2">
    <name type="scientific">marine sediment metagenome</name>
    <dbReference type="NCBI Taxonomy" id="412755"/>
    <lineage>
        <taxon>unclassified sequences</taxon>
        <taxon>metagenomes</taxon>
        <taxon>ecological metagenomes</taxon>
    </lineage>
</organism>
<comment type="caution">
    <text evidence="2">The sequence shown here is derived from an EMBL/GenBank/DDBJ whole genome shotgun (WGS) entry which is preliminary data.</text>
</comment>
<feature type="transmembrane region" description="Helical" evidence="1">
    <location>
        <begin position="12"/>
        <end position="31"/>
    </location>
</feature>
<feature type="transmembrane region" description="Helical" evidence="1">
    <location>
        <begin position="90"/>
        <end position="109"/>
    </location>
</feature>
<protein>
    <submittedName>
        <fullName evidence="2">Uncharacterized protein</fullName>
    </submittedName>
</protein>
<accession>A0A0F9MMJ6</accession>
<sequence length="164" mass="18056">MNKRAGVPDGLFYMVAIFAVAIISVVGYMVLVNINTEFQSSSGISDQGKALTEGIKDKYVGIIDNSFLIILVGILIGTVAGVWFIKTHPALFWIMIPIFAFIIFMSMIYSNVYFNFAANSKIAPTEADFIIIPFIMNNYGKIITGVVILIANNLFSKGRRQEAA</sequence>